<dbReference type="eggNOG" id="COG0680">
    <property type="taxonomic scope" value="Bacteria"/>
</dbReference>
<dbReference type="SUPFAM" id="SSF53163">
    <property type="entry name" value="HybD-like"/>
    <property type="match status" value="1"/>
</dbReference>
<protein>
    <submittedName>
        <fullName evidence="5">Hydrogenase maturation protease</fullName>
    </submittedName>
</protein>
<evidence type="ECO:0000313" key="6">
    <source>
        <dbReference type="Proteomes" id="UP000007013"/>
    </source>
</evidence>
<dbReference type="PRINTS" id="PR00446">
    <property type="entry name" value="HYDRGNUPTAKE"/>
</dbReference>
<dbReference type="Pfam" id="PF01750">
    <property type="entry name" value="HycI"/>
    <property type="match status" value="1"/>
</dbReference>
<comment type="similarity">
    <text evidence="1">Belongs to the peptidase A31 family.</text>
</comment>
<name>B1ZXG3_OPITP</name>
<keyword evidence="4" id="KW-0378">Hydrolase</keyword>
<dbReference type="AlphaFoldDB" id="B1ZXG3"/>
<gene>
    <name evidence="5" type="ordered locus">Oter_3681</name>
</gene>
<dbReference type="HOGENOM" id="CLU_099037_2_1_0"/>
<dbReference type="KEGG" id="ote:Oter_3681"/>
<dbReference type="NCBIfam" id="TIGR00072">
    <property type="entry name" value="hydrog_prot"/>
    <property type="match status" value="1"/>
</dbReference>
<evidence type="ECO:0000313" key="5">
    <source>
        <dbReference type="EMBL" id="ACB76958.1"/>
    </source>
</evidence>
<sequence>MQKVLVLGLGNDLLTDDAVGLRVAREVRERLAADPRIEVRETTEMGLGLLDFIVGHESLVVVDSVVTGDQSPGHIYETAPEDFPTRGTRSPHALGIDRICAIAESRGTPAPRRVRIVAIEVADPYTVGTEMALEVEQAIDDAADLVVERALEFASSPAEPRPV</sequence>
<accession>B1ZXG3</accession>
<dbReference type="PANTHER" id="PTHR30302">
    <property type="entry name" value="HYDROGENASE 1 MATURATION PROTEASE"/>
    <property type="match status" value="1"/>
</dbReference>
<dbReference type="Proteomes" id="UP000007013">
    <property type="component" value="Chromosome"/>
</dbReference>
<dbReference type="Gene3D" id="3.40.50.1450">
    <property type="entry name" value="HybD-like"/>
    <property type="match status" value="1"/>
</dbReference>
<evidence type="ECO:0000256" key="4">
    <source>
        <dbReference type="ARBA" id="ARBA00022801"/>
    </source>
</evidence>
<dbReference type="GO" id="GO:0004190">
    <property type="term" value="F:aspartic-type endopeptidase activity"/>
    <property type="evidence" value="ECO:0007669"/>
    <property type="project" value="UniProtKB-KW"/>
</dbReference>
<dbReference type="GO" id="GO:0008047">
    <property type="term" value="F:enzyme activator activity"/>
    <property type="evidence" value="ECO:0007669"/>
    <property type="project" value="InterPro"/>
</dbReference>
<organism evidence="5 6">
    <name type="scientific">Opitutus terrae (strain DSM 11246 / JCM 15787 / PB90-1)</name>
    <dbReference type="NCBI Taxonomy" id="452637"/>
    <lineage>
        <taxon>Bacteria</taxon>
        <taxon>Pseudomonadati</taxon>
        <taxon>Verrucomicrobiota</taxon>
        <taxon>Opitutia</taxon>
        <taxon>Opitutales</taxon>
        <taxon>Opitutaceae</taxon>
        <taxon>Opitutus</taxon>
    </lineage>
</organism>
<keyword evidence="6" id="KW-1185">Reference proteome</keyword>
<dbReference type="InterPro" id="IPR000671">
    <property type="entry name" value="Peptidase_A31"/>
</dbReference>
<dbReference type="OrthoDB" id="9794619at2"/>
<proteinExistence type="inferred from homology"/>
<dbReference type="CDD" id="cd00518">
    <property type="entry name" value="H2MP"/>
    <property type="match status" value="1"/>
</dbReference>
<evidence type="ECO:0000256" key="2">
    <source>
        <dbReference type="ARBA" id="ARBA00022670"/>
    </source>
</evidence>
<dbReference type="STRING" id="452637.Oter_3681"/>
<dbReference type="InterPro" id="IPR023430">
    <property type="entry name" value="Pept_HybD-like_dom_sf"/>
</dbReference>
<dbReference type="GO" id="GO:0016485">
    <property type="term" value="P:protein processing"/>
    <property type="evidence" value="ECO:0007669"/>
    <property type="project" value="TreeGrafter"/>
</dbReference>
<dbReference type="EMBL" id="CP001032">
    <property type="protein sequence ID" value="ACB76958.1"/>
    <property type="molecule type" value="Genomic_DNA"/>
</dbReference>
<evidence type="ECO:0000256" key="1">
    <source>
        <dbReference type="ARBA" id="ARBA00006814"/>
    </source>
</evidence>
<keyword evidence="2 5" id="KW-0645">Protease</keyword>
<reference evidence="5 6" key="1">
    <citation type="journal article" date="2011" name="J. Bacteriol.">
        <title>Genome sequence of the verrucomicrobium Opitutus terrae PB90-1, an abundant inhabitant of rice paddy soil ecosystems.</title>
        <authorList>
            <person name="van Passel M.W."/>
            <person name="Kant R."/>
            <person name="Palva A."/>
            <person name="Copeland A."/>
            <person name="Lucas S."/>
            <person name="Lapidus A."/>
            <person name="Glavina del Rio T."/>
            <person name="Pitluck S."/>
            <person name="Goltsman E."/>
            <person name="Clum A."/>
            <person name="Sun H."/>
            <person name="Schmutz J."/>
            <person name="Larimer F.W."/>
            <person name="Land M.L."/>
            <person name="Hauser L."/>
            <person name="Kyrpides N."/>
            <person name="Mikhailova N."/>
            <person name="Richardson P.P."/>
            <person name="Janssen P.H."/>
            <person name="de Vos W.M."/>
            <person name="Smidt H."/>
        </authorList>
    </citation>
    <scope>NUCLEOTIDE SEQUENCE [LARGE SCALE GENOMIC DNA]</scope>
    <source>
        <strain evidence="6">DSM 11246 / JCM 15787 / PB90-1</strain>
    </source>
</reference>
<dbReference type="PANTHER" id="PTHR30302:SF1">
    <property type="entry name" value="HYDROGENASE 2 MATURATION PROTEASE"/>
    <property type="match status" value="1"/>
</dbReference>
<keyword evidence="3" id="KW-0064">Aspartyl protease</keyword>
<evidence type="ECO:0000256" key="3">
    <source>
        <dbReference type="ARBA" id="ARBA00022750"/>
    </source>
</evidence>
<dbReference type="RefSeq" id="WP_012376487.1">
    <property type="nucleotide sequence ID" value="NC_010571.1"/>
</dbReference>